<dbReference type="Proteomes" id="UP000199439">
    <property type="component" value="Unassembled WGS sequence"/>
</dbReference>
<dbReference type="STRING" id="870482.SAMN04487987_103200"/>
<keyword evidence="2" id="KW-1185">Reference proteome</keyword>
<gene>
    <name evidence="1" type="ORF">SAMN04487987_103200</name>
</gene>
<evidence type="ECO:0000313" key="2">
    <source>
        <dbReference type="Proteomes" id="UP000199439"/>
    </source>
</evidence>
<evidence type="ECO:0000313" key="1">
    <source>
        <dbReference type="EMBL" id="SFD05103.1"/>
    </source>
</evidence>
<protein>
    <submittedName>
        <fullName evidence="1">Uncharacterized protein</fullName>
    </submittedName>
</protein>
<dbReference type="EMBL" id="FOMI01000003">
    <property type="protein sequence ID" value="SFD05103.1"/>
    <property type="molecule type" value="Genomic_DNA"/>
</dbReference>
<dbReference type="AlphaFoldDB" id="A0A1I1PDJ6"/>
<dbReference type="RefSeq" id="WP_092850342.1">
    <property type="nucleotide sequence ID" value="NZ_FOMI01000003.1"/>
</dbReference>
<organism evidence="1 2">
    <name type="scientific">Algibacter pectinivorans</name>
    <dbReference type="NCBI Taxonomy" id="870482"/>
    <lineage>
        <taxon>Bacteria</taxon>
        <taxon>Pseudomonadati</taxon>
        <taxon>Bacteroidota</taxon>
        <taxon>Flavobacteriia</taxon>
        <taxon>Flavobacteriales</taxon>
        <taxon>Flavobacteriaceae</taxon>
        <taxon>Algibacter</taxon>
    </lineage>
</organism>
<dbReference type="OrthoDB" id="7067030at2"/>
<name>A0A1I1PDJ6_9FLAO</name>
<reference evidence="2" key="1">
    <citation type="submission" date="2016-10" db="EMBL/GenBank/DDBJ databases">
        <authorList>
            <person name="Varghese N."/>
            <person name="Submissions S."/>
        </authorList>
    </citation>
    <scope>NUCLEOTIDE SEQUENCE [LARGE SCALE GENOMIC DNA]</scope>
    <source>
        <strain evidence="2">DSM 25730</strain>
    </source>
</reference>
<sequence>MKFFLFFISIYVFQFSYSQHYECLSINDSEFSYQPCDGIKLKLDKYTRDFPIIYSMKSFKHSDDAYKFETKFFNIHNNSDKFTLITRVIPKECFTINNSFEFKLLDYKTKLYSSGSCEDIRLANQYREAVYNKILHNNHPEVSEFISPSDENEIKQINQSKSYWRRKNEIEDSIKNAKMQIKENKLAKEKKYIEDYQKSEFSKISGGEYLFAIYKNDYKKVRELDKVYTKHITDDLERMNKDVRKTLFWHMEAKYLSMLNLVILEYMHNYKKNPKSCFKDGAMSFTYNKTTEEFQLVDGYGWSHGTYGGDLLTGHYLVNPKFIEICKKKAGVRNLTQNFASRNHPLAKGVERLRLNFKCDSLEIEQFENNLISAYMRYSESAKK</sequence>
<proteinExistence type="predicted"/>
<accession>A0A1I1PDJ6</accession>